<dbReference type="Proteomes" id="UP000887458">
    <property type="component" value="Unassembled WGS sequence"/>
</dbReference>
<evidence type="ECO:0000313" key="1">
    <source>
        <dbReference type="EMBL" id="KAH9420462.1"/>
    </source>
</evidence>
<organism evidence="1 2">
    <name type="scientific">Dermatophagoides pteronyssinus</name>
    <name type="common">European house dust mite</name>
    <dbReference type="NCBI Taxonomy" id="6956"/>
    <lineage>
        <taxon>Eukaryota</taxon>
        <taxon>Metazoa</taxon>
        <taxon>Ecdysozoa</taxon>
        <taxon>Arthropoda</taxon>
        <taxon>Chelicerata</taxon>
        <taxon>Arachnida</taxon>
        <taxon>Acari</taxon>
        <taxon>Acariformes</taxon>
        <taxon>Sarcoptiformes</taxon>
        <taxon>Astigmata</taxon>
        <taxon>Psoroptidia</taxon>
        <taxon>Analgoidea</taxon>
        <taxon>Pyroglyphidae</taxon>
        <taxon>Dermatophagoidinae</taxon>
        <taxon>Dermatophagoides</taxon>
    </lineage>
</organism>
<gene>
    <name evidence="1" type="ORF">DERP_000888</name>
</gene>
<dbReference type="EMBL" id="NJHN03000047">
    <property type="protein sequence ID" value="KAH9420462.1"/>
    <property type="molecule type" value="Genomic_DNA"/>
</dbReference>
<accession>A0ABQ8JDG2</accession>
<comment type="caution">
    <text evidence="1">The sequence shown here is derived from an EMBL/GenBank/DDBJ whole genome shotgun (WGS) entry which is preliminary data.</text>
</comment>
<proteinExistence type="predicted"/>
<keyword evidence="2" id="KW-1185">Reference proteome</keyword>
<protein>
    <submittedName>
        <fullName evidence="1">Uncharacterized protein</fullName>
    </submittedName>
</protein>
<reference evidence="1 2" key="2">
    <citation type="journal article" date="2022" name="Mol. Biol. Evol.">
        <title>Comparative Genomics Reveals Insights into the Divergent Evolution of Astigmatic Mites and Household Pest Adaptations.</title>
        <authorList>
            <person name="Xiong Q."/>
            <person name="Wan A.T."/>
            <person name="Liu X."/>
            <person name="Fung C.S."/>
            <person name="Xiao X."/>
            <person name="Malainual N."/>
            <person name="Hou J."/>
            <person name="Wang L."/>
            <person name="Wang M."/>
            <person name="Yang K.Y."/>
            <person name="Cui Y."/>
            <person name="Leung E.L."/>
            <person name="Nong W."/>
            <person name="Shin S.K."/>
            <person name="Au S.W."/>
            <person name="Jeong K.Y."/>
            <person name="Chew F.T."/>
            <person name="Hui J.H."/>
            <person name="Leung T.F."/>
            <person name="Tungtrongchitr A."/>
            <person name="Zhong N."/>
            <person name="Liu Z."/>
            <person name="Tsui S.K."/>
        </authorList>
    </citation>
    <scope>NUCLEOTIDE SEQUENCE [LARGE SCALE GENOMIC DNA]</scope>
    <source>
        <strain evidence="1">Derp</strain>
    </source>
</reference>
<reference evidence="1 2" key="1">
    <citation type="journal article" date="2018" name="J. Allergy Clin. Immunol.">
        <title>High-quality assembly of Dermatophagoides pteronyssinus genome and transcriptome reveals a wide range of novel allergens.</title>
        <authorList>
            <person name="Liu X.Y."/>
            <person name="Yang K.Y."/>
            <person name="Wang M.Q."/>
            <person name="Kwok J.S."/>
            <person name="Zeng X."/>
            <person name="Yang Z."/>
            <person name="Xiao X.J."/>
            <person name="Lau C.P."/>
            <person name="Li Y."/>
            <person name="Huang Z.M."/>
            <person name="Ba J.G."/>
            <person name="Yim A.K."/>
            <person name="Ouyang C.Y."/>
            <person name="Ngai S.M."/>
            <person name="Chan T.F."/>
            <person name="Leung E.L."/>
            <person name="Liu L."/>
            <person name="Liu Z.G."/>
            <person name="Tsui S.K."/>
        </authorList>
    </citation>
    <scope>NUCLEOTIDE SEQUENCE [LARGE SCALE GENOMIC DNA]</scope>
    <source>
        <strain evidence="1">Derp</strain>
    </source>
</reference>
<name>A0ABQ8JDG2_DERPT</name>
<sequence>MIIIRIFIFTNYHLRHIYCPIYIGPFGNQNFVFCPVLSIRSFRNRGNRENHVPTLIVCTRISSSNKH</sequence>
<evidence type="ECO:0000313" key="2">
    <source>
        <dbReference type="Proteomes" id="UP000887458"/>
    </source>
</evidence>